<dbReference type="EMBL" id="VJWX01000061">
    <property type="protein sequence ID" value="TVT55698.1"/>
    <property type="molecule type" value="Genomic_DNA"/>
</dbReference>
<keyword evidence="6" id="KW-1003">Cell membrane</keyword>
<feature type="transmembrane region" description="Helical" evidence="6">
    <location>
        <begin position="191"/>
        <end position="208"/>
    </location>
</feature>
<evidence type="ECO:0000313" key="8">
    <source>
        <dbReference type="EMBL" id="TVT55698.1"/>
    </source>
</evidence>
<dbReference type="Proteomes" id="UP000320011">
    <property type="component" value="Unassembled WGS sequence"/>
</dbReference>
<dbReference type="GO" id="GO:0046677">
    <property type="term" value="P:response to antibiotic"/>
    <property type="evidence" value="ECO:0007669"/>
    <property type="project" value="UniProtKB-KW"/>
</dbReference>
<comment type="similarity">
    <text evidence="6">Belongs to the ABC-2 integral membrane protein family.</text>
</comment>
<feature type="domain" description="ABC transmembrane type-2" evidence="7">
    <location>
        <begin position="43"/>
        <end position="269"/>
    </location>
</feature>
<organism evidence="8 9">
    <name type="scientific">Amycolatopsis rhizosphaerae</name>
    <dbReference type="NCBI Taxonomy" id="2053003"/>
    <lineage>
        <taxon>Bacteria</taxon>
        <taxon>Bacillati</taxon>
        <taxon>Actinomycetota</taxon>
        <taxon>Actinomycetes</taxon>
        <taxon>Pseudonocardiales</taxon>
        <taxon>Pseudonocardiaceae</taxon>
        <taxon>Amycolatopsis</taxon>
    </lineage>
</organism>
<name>A0A558D3V2_9PSEU</name>
<dbReference type="PROSITE" id="PS51012">
    <property type="entry name" value="ABC_TM2"/>
    <property type="match status" value="1"/>
</dbReference>
<keyword evidence="9" id="KW-1185">Reference proteome</keyword>
<evidence type="ECO:0000259" key="7">
    <source>
        <dbReference type="PROSITE" id="PS51012"/>
    </source>
</evidence>
<dbReference type="GO" id="GO:0043190">
    <property type="term" value="C:ATP-binding cassette (ABC) transporter complex"/>
    <property type="evidence" value="ECO:0007669"/>
    <property type="project" value="InterPro"/>
</dbReference>
<dbReference type="InterPro" id="IPR013525">
    <property type="entry name" value="ABC2_TM"/>
</dbReference>
<keyword evidence="4 6" id="KW-0472">Membrane</keyword>
<dbReference type="InterPro" id="IPR051784">
    <property type="entry name" value="Nod_factor_ABC_transporter"/>
</dbReference>
<sequence>MGPLQTDLPIMTPGRSTTDPRRVFRQSMAICRRNLLHMRGSPMQLVSTAVFPMLFGIVLIYVFGGAIGNGRIDYKEYVLPGITFQTVAVASRLTGIWLNLDFTSGMMDRFRSFPIARSSVLIGRITADVCRMVIALVLMFAFGFAIGFRASSPLAVLASMLLMVGLGMALSWVSAFIGLMLRRPQSVQTAASMWMIPLQFGSSMFVPLDTMPGWLRIFAEVNPVTLVCDACRALLAGTDALMPVAGTVFWILGTTAVFGPLTVMRYARRV</sequence>
<dbReference type="OrthoDB" id="8988363at2"/>
<evidence type="ECO:0000256" key="4">
    <source>
        <dbReference type="ARBA" id="ARBA00023136"/>
    </source>
</evidence>
<dbReference type="PIRSF" id="PIRSF006648">
    <property type="entry name" value="DrrB"/>
    <property type="match status" value="1"/>
</dbReference>
<keyword evidence="2 6" id="KW-0812">Transmembrane</keyword>
<keyword evidence="3 6" id="KW-1133">Transmembrane helix</keyword>
<dbReference type="InterPro" id="IPR000412">
    <property type="entry name" value="ABC_2_transport"/>
</dbReference>
<evidence type="ECO:0000313" key="9">
    <source>
        <dbReference type="Proteomes" id="UP000320011"/>
    </source>
</evidence>
<dbReference type="InterPro" id="IPR047817">
    <property type="entry name" value="ABC2_TM_bact-type"/>
</dbReference>
<evidence type="ECO:0000256" key="5">
    <source>
        <dbReference type="ARBA" id="ARBA00023251"/>
    </source>
</evidence>
<feature type="transmembrane region" description="Helical" evidence="6">
    <location>
        <begin position="248"/>
        <end position="267"/>
    </location>
</feature>
<dbReference type="PANTHER" id="PTHR43229">
    <property type="entry name" value="NODULATION PROTEIN J"/>
    <property type="match status" value="1"/>
</dbReference>
<proteinExistence type="inferred from homology"/>
<comment type="subcellular location">
    <subcellularLocation>
        <location evidence="6">Cell membrane</location>
        <topology evidence="6">Multi-pass membrane protein</topology>
    </subcellularLocation>
    <subcellularLocation>
        <location evidence="1">Membrane</location>
        <topology evidence="1">Multi-pass membrane protein</topology>
    </subcellularLocation>
</comment>
<dbReference type="PANTHER" id="PTHR43229:SF2">
    <property type="entry name" value="NODULATION PROTEIN J"/>
    <property type="match status" value="1"/>
</dbReference>
<evidence type="ECO:0000256" key="1">
    <source>
        <dbReference type="ARBA" id="ARBA00004141"/>
    </source>
</evidence>
<reference evidence="8 9" key="1">
    <citation type="submission" date="2019-07" db="EMBL/GenBank/DDBJ databases">
        <authorList>
            <person name="Duangmal K."/>
            <person name="Teo W.F.A."/>
        </authorList>
    </citation>
    <scope>NUCLEOTIDE SEQUENCE [LARGE SCALE GENOMIC DNA]</scope>
    <source>
        <strain evidence="8 9">TBRC 6029</strain>
    </source>
</reference>
<dbReference type="Pfam" id="PF01061">
    <property type="entry name" value="ABC2_membrane"/>
    <property type="match status" value="1"/>
</dbReference>
<keyword evidence="6" id="KW-0813">Transport</keyword>
<evidence type="ECO:0000256" key="3">
    <source>
        <dbReference type="ARBA" id="ARBA00022989"/>
    </source>
</evidence>
<evidence type="ECO:0000256" key="2">
    <source>
        <dbReference type="ARBA" id="ARBA00022692"/>
    </source>
</evidence>
<evidence type="ECO:0000256" key="6">
    <source>
        <dbReference type="RuleBase" id="RU361157"/>
    </source>
</evidence>
<comment type="caution">
    <text evidence="8">The sequence shown here is derived from an EMBL/GenBank/DDBJ whole genome shotgun (WGS) entry which is preliminary data.</text>
</comment>
<accession>A0A558D3V2</accession>
<keyword evidence="5" id="KW-0046">Antibiotic resistance</keyword>
<reference evidence="8 9" key="2">
    <citation type="submission" date="2019-08" db="EMBL/GenBank/DDBJ databases">
        <title>Amycolatopsis acidicola sp. nov., isolated from peat swamp forest soil.</title>
        <authorList>
            <person name="Srisuk N."/>
        </authorList>
    </citation>
    <scope>NUCLEOTIDE SEQUENCE [LARGE SCALE GENOMIC DNA]</scope>
    <source>
        <strain evidence="8 9">TBRC 6029</strain>
    </source>
</reference>
<gene>
    <name evidence="8" type="ORF">FNH05_09300</name>
</gene>
<feature type="transmembrane region" description="Helical" evidence="6">
    <location>
        <begin position="45"/>
        <end position="67"/>
    </location>
</feature>
<dbReference type="AlphaFoldDB" id="A0A558D3V2"/>
<feature type="transmembrane region" description="Helical" evidence="6">
    <location>
        <begin position="121"/>
        <end position="148"/>
    </location>
</feature>
<feature type="transmembrane region" description="Helical" evidence="6">
    <location>
        <begin position="154"/>
        <end position="179"/>
    </location>
</feature>
<protein>
    <recommendedName>
        <fullName evidence="6">Transport permease protein</fullName>
    </recommendedName>
</protein>
<feature type="transmembrane region" description="Helical" evidence="6">
    <location>
        <begin position="79"/>
        <end position="100"/>
    </location>
</feature>
<dbReference type="GO" id="GO:0140359">
    <property type="term" value="F:ABC-type transporter activity"/>
    <property type="evidence" value="ECO:0007669"/>
    <property type="project" value="InterPro"/>
</dbReference>